<dbReference type="GO" id="GO:0005694">
    <property type="term" value="C:chromosome"/>
    <property type="evidence" value="ECO:0007669"/>
    <property type="project" value="InterPro"/>
</dbReference>
<evidence type="ECO:0000256" key="12">
    <source>
        <dbReference type="SAM" id="Coils"/>
    </source>
</evidence>
<dbReference type="GO" id="GO:0005524">
    <property type="term" value="F:ATP binding"/>
    <property type="evidence" value="ECO:0007669"/>
    <property type="project" value="UniProtKB-KW"/>
</dbReference>
<dbReference type="SUPFAM" id="SSF52540">
    <property type="entry name" value="P-loop containing nucleoside triphosphate hydrolases"/>
    <property type="match status" value="1"/>
</dbReference>
<dbReference type="InterPro" id="IPR024704">
    <property type="entry name" value="SMC"/>
</dbReference>
<dbReference type="FunCoup" id="A0A409VFM4">
    <property type="interactions" value="677"/>
</dbReference>
<dbReference type="InterPro" id="IPR003395">
    <property type="entry name" value="RecF/RecN/SMC_N"/>
</dbReference>
<proteinExistence type="inferred from homology"/>
<evidence type="ECO:0000256" key="8">
    <source>
        <dbReference type="ARBA" id="ARBA00023067"/>
    </source>
</evidence>
<evidence type="ECO:0000313" key="16">
    <source>
        <dbReference type="Proteomes" id="UP000284706"/>
    </source>
</evidence>
<dbReference type="Proteomes" id="UP000284706">
    <property type="component" value="Unassembled WGS sequence"/>
</dbReference>
<dbReference type="GO" id="GO:0007059">
    <property type="term" value="P:chromosome segregation"/>
    <property type="evidence" value="ECO:0007669"/>
    <property type="project" value="UniProtKB-ARBA"/>
</dbReference>
<evidence type="ECO:0000256" key="2">
    <source>
        <dbReference type="ARBA" id="ARBA00005231"/>
    </source>
</evidence>
<organism evidence="15 16">
    <name type="scientific">Gymnopilus dilepis</name>
    <dbReference type="NCBI Taxonomy" id="231916"/>
    <lineage>
        <taxon>Eukaryota</taxon>
        <taxon>Fungi</taxon>
        <taxon>Dikarya</taxon>
        <taxon>Basidiomycota</taxon>
        <taxon>Agaricomycotina</taxon>
        <taxon>Agaricomycetes</taxon>
        <taxon>Agaricomycetidae</taxon>
        <taxon>Agaricales</taxon>
        <taxon>Agaricineae</taxon>
        <taxon>Hymenogastraceae</taxon>
        <taxon>Gymnopilus</taxon>
    </lineage>
</organism>
<feature type="coiled-coil region" evidence="12">
    <location>
        <begin position="182"/>
        <end position="298"/>
    </location>
</feature>
<feature type="domain" description="SMC hinge" evidence="14">
    <location>
        <begin position="529"/>
        <end position="650"/>
    </location>
</feature>
<keyword evidence="6" id="KW-0067">ATP-binding</keyword>
<reference evidence="15 16" key="1">
    <citation type="journal article" date="2018" name="Evol. Lett.">
        <title>Horizontal gene cluster transfer increased hallucinogenic mushroom diversity.</title>
        <authorList>
            <person name="Reynolds H.T."/>
            <person name="Vijayakumar V."/>
            <person name="Gluck-Thaler E."/>
            <person name="Korotkin H.B."/>
            <person name="Matheny P.B."/>
            <person name="Slot J.C."/>
        </authorList>
    </citation>
    <scope>NUCLEOTIDE SEQUENCE [LARGE SCALE GENOMIC DNA]</scope>
    <source>
        <strain evidence="15 16">SRW20</strain>
    </source>
</reference>
<dbReference type="OrthoDB" id="10255539at2759"/>
<evidence type="ECO:0000256" key="1">
    <source>
        <dbReference type="ARBA" id="ARBA00004123"/>
    </source>
</evidence>
<dbReference type="CDD" id="cd03273">
    <property type="entry name" value="ABC_SMC2_euk"/>
    <property type="match status" value="1"/>
</dbReference>
<evidence type="ECO:0000259" key="14">
    <source>
        <dbReference type="SMART" id="SM00968"/>
    </source>
</evidence>
<evidence type="ECO:0000256" key="11">
    <source>
        <dbReference type="PIRNR" id="PIRNR005719"/>
    </source>
</evidence>
<evidence type="ECO:0000313" key="15">
    <source>
        <dbReference type="EMBL" id="PPQ65045.1"/>
    </source>
</evidence>
<keyword evidence="4" id="KW-0547">Nucleotide-binding</keyword>
<dbReference type="GO" id="GO:0016887">
    <property type="term" value="F:ATP hydrolysis activity"/>
    <property type="evidence" value="ECO:0007669"/>
    <property type="project" value="InterPro"/>
</dbReference>
<dbReference type="PANTHER" id="PTHR43977">
    <property type="entry name" value="STRUCTURAL MAINTENANCE OF CHROMOSOMES PROTEIN 3"/>
    <property type="match status" value="1"/>
</dbReference>
<dbReference type="AlphaFoldDB" id="A0A409VFM4"/>
<dbReference type="GO" id="GO:0030261">
    <property type="term" value="P:chromosome condensation"/>
    <property type="evidence" value="ECO:0007669"/>
    <property type="project" value="UniProtKB-KW"/>
</dbReference>
<gene>
    <name evidence="15" type="ORF">CVT26_015741</name>
</gene>
<dbReference type="GO" id="GO:0051301">
    <property type="term" value="P:cell division"/>
    <property type="evidence" value="ECO:0007669"/>
    <property type="project" value="UniProtKB-KW"/>
</dbReference>
<dbReference type="Pfam" id="PF02463">
    <property type="entry name" value="SMC_N"/>
    <property type="match status" value="1"/>
</dbReference>
<feature type="region of interest" description="Disordered" evidence="13">
    <location>
        <begin position="1188"/>
        <end position="1212"/>
    </location>
</feature>
<dbReference type="GO" id="GO:0005634">
    <property type="term" value="C:nucleus"/>
    <property type="evidence" value="ECO:0007669"/>
    <property type="project" value="UniProtKB-SubCell"/>
</dbReference>
<keyword evidence="8" id="KW-0226">DNA condensation</keyword>
<feature type="coiled-coil region" evidence="12">
    <location>
        <begin position="330"/>
        <end position="364"/>
    </location>
</feature>
<evidence type="ECO:0000256" key="13">
    <source>
        <dbReference type="SAM" id="MobiDB-lite"/>
    </source>
</evidence>
<dbReference type="SUPFAM" id="SSF75553">
    <property type="entry name" value="Smc hinge domain"/>
    <property type="match status" value="1"/>
</dbReference>
<evidence type="ECO:0000256" key="7">
    <source>
        <dbReference type="ARBA" id="ARBA00023054"/>
    </source>
</evidence>
<evidence type="ECO:0000256" key="9">
    <source>
        <dbReference type="ARBA" id="ARBA00023242"/>
    </source>
</evidence>
<dbReference type="Gene3D" id="3.40.50.300">
    <property type="entry name" value="P-loop containing nucleotide triphosphate hydrolases"/>
    <property type="match status" value="2"/>
</dbReference>
<evidence type="ECO:0000256" key="5">
    <source>
        <dbReference type="ARBA" id="ARBA00022776"/>
    </source>
</evidence>
<comment type="similarity">
    <text evidence="2">Belongs to the SMC family. SMC2 subfamily.</text>
</comment>
<keyword evidence="9 11" id="KW-0539">Nucleus</keyword>
<feature type="coiled-coil region" evidence="12">
    <location>
        <begin position="972"/>
        <end position="1042"/>
    </location>
</feature>
<evidence type="ECO:0000256" key="10">
    <source>
        <dbReference type="ARBA" id="ARBA00023306"/>
    </source>
</evidence>
<dbReference type="EMBL" id="NHYE01005658">
    <property type="protein sequence ID" value="PPQ65045.1"/>
    <property type="molecule type" value="Genomic_DNA"/>
</dbReference>
<keyword evidence="7 12" id="KW-0175">Coiled coil</keyword>
<evidence type="ECO:0000256" key="6">
    <source>
        <dbReference type="ARBA" id="ARBA00022840"/>
    </source>
</evidence>
<keyword evidence="16" id="KW-1185">Reference proteome</keyword>
<dbReference type="STRING" id="231916.A0A409VFM4"/>
<dbReference type="InParanoid" id="A0A409VFM4"/>
<comment type="caution">
    <text evidence="15">The sequence shown here is derived from an EMBL/GenBank/DDBJ whole genome shotgun (WGS) entry which is preliminary data.</text>
</comment>
<dbReference type="InterPro" id="IPR027120">
    <property type="entry name" value="Smc2_ABC"/>
</dbReference>
<dbReference type="InterPro" id="IPR010935">
    <property type="entry name" value="SMC_hinge"/>
</dbReference>
<feature type="coiled-coil region" evidence="12">
    <location>
        <begin position="432"/>
        <end position="511"/>
    </location>
</feature>
<dbReference type="SMART" id="SM00968">
    <property type="entry name" value="SMC_hinge"/>
    <property type="match status" value="1"/>
</dbReference>
<feature type="coiled-coil region" evidence="12">
    <location>
        <begin position="691"/>
        <end position="933"/>
    </location>
</feature>
<protein>
    <recommendedName>
        <fullName evidence="11">Structural maintenance of chromosomes protein</fullName>
    </recommendedName>
</protein>
<dbReference type="PIRSF" id="PIRSF005719">
    <property type="entry name" value="SMC"/>
    <property type="match status" value="1"/>
</dbReference>
<keyword evidence="5" id="KW-0498">Mitosis</keyword>
<keyword evidence="10" id="KW-0131">Cell cycle</keyword>
<keyword evidence="3" id="KW-0132">Cell division</keyword>
<name>A0A409VFM4_9AGAR</name>
<evidence type="ECO:0000256" key="4">
    <source>
        <dbReference type="ARBA" id="ARBA00022741"/>
    </source>
</evidence>
<dbReference type="Gene3D" id="1.10.287.1490">
    <property type="match status" value="1"/>
</dbReference>
<dbReference type="InterPro" id="IPR027417">
    <property type="entry name" value="P-loop_NTPase"/>
</dbReference>
<dbReference type="Gene3D" id="3.30.70.1620">
    <property type="match status" value="1"/>
</dbReference>
<accession>A0A409VFM4</accession>
<dbReference type="Pfam" id="PF06470">
    <property type="entry name" value="SMC_hinge"/>
    <property type="match status" value="1"/>
</dbReference>
<sequence>MRIEELIIEGFKSYPVRTQITGWDPSFNAITGLNGSGKSNILDAICFVLGITDWKQMRANSQQELIYKRGQAGVTKASVTIVFDNSDLSTSPDGYHSCKQITVTRQIGLPNVSKYLVNGHKMPQNTVHTIFQQVQLNINNPNFLIMQGRITKLPAQVLNMRPQEILGMVEEAAGTRMFEDRKDKALKTMNKKEKKVLELKEVLNEEITPKLNKLRDEKRAYIQYQKSVSELERVGRVLRAYEWTEGKDRIRTKEREVKEHEAEVERVKGEKKKAEKDIKDAEKETANVTKKKEAEMSKGGKLKKLQDAVSDLGKEVTKRKTQAEIKVGMIKEEEKKVATLEKELKDAAAALTKKQKDVEKVQKTTDALLEKHSVLESKLASDSELLQTLLTGLSSSTNDNKSKGGGYMGALADARKRLAQSAAEEEQSKVKLGMSEKELVELEGRMRKFETERKGNEQRVEKMRRELGEVKERVKKTGWSVEKERDLEGRLKGAREEVKNLTEHRDRLKSRIPRLSFDYQSPSPSFDHSKVKGVAAGLISLPPEHHNKATALEIAGGGKLWNVVVEDDRVGKELIKNGRMRKRVTFIPLNRINGSGISGHKLDTATGLAPNKVRPALSLVQYPPNLGKAITYIFSDTLIADDANTAKAVTFNPQVLTRSVTLEGDVYDPSGTLSGGSAPKGDGILIQVQELLEVESRLQAADENLQRVEMEEESTRKVRAEWKTLMRELEIKEHELKLLEEQVGGSNASLVATEVERVKETIASLKEAVQTAKDKQKEAQEECKKLERDMDEFKNNKEGKIEELKASITAQKAAVQKHNVTVKTQQKELQTAVLELEQLEGDIAGEKEQLEEAKEGIGALKKDLEKLAKDVAAIEDQHAKAEEKLQEEMATLSRFDTELKALERVVKEKKAVIQQAELTLTELQHNIEVSKTELTKAKNFVENHEKMYEWIEHEKDQFGKPNTQYDFSTVDVESLRQKVMELQSSQEGLKKKVNPKVMGMIESVEKREAELIKNMSIVEKDKEKITETIDELDRYKREALQKTWEKVSKDFGDIFAELLPGNFAKLQPPEGQDLMDGLEVKVQLGSVWKQSLTELSGGQRSLIALSLIMALLQFKPAPMYILDEIDAALDLSHTQHIGQLFRTRFKGSQFIVVSLKEGLFTNANVLFRTRFVDGTSVVDRTAQRSTSSIYANANNEREEDDGRSNRRRRIAA</sequence>
<evidence type="ECO:0000256" key="3">
    <source>
        <dbReference type="ARBA" id="ARBA00022618"/>
    </source>
</evidence>
<dbReference type="FunFam" id="3.40.50.300:FF:000385">
    <property type="entry name" value="Structural maintenance of chromosomes 2"/>
    <property type="match status" value="1"/>
</dbReference>
<dbReference type="Gene3D" id="1.20.1060.20">
    <property type="match status" value="1"/>
</dbReference>
<comment type="subcellular location">
    <subcellularLocation>
        <location evidence="1 11">Nucleus</location>
    </subcellularLocation>
</comment>
<dbReference type="InterPro" id="IPR036277">
    <property type="entry name" value="SMC_hinge_sf"/>
</dbReference>